<dbReference type="Proteomes" id="UP000295195">
    <property type="component" value="Unassembled WGS sequence"/>
</dbReference>
<evidence type="ECO:0000313" key="3">
    <source>
        <dbReference type="Proteomes" id="UP000295195"/>
    </source>
</evidence>
<feature type="coiled-coil region" evidence="1">
    <location>
        <begin position="154"/>
        <end position="188"/>
    </location>
</feature>
<protein>
    <submittedName>
        <fullName evidence="2">Uncharacterized protein</fullName>
    </submittedName>
</protein>
<accession>A0A4R6CPX0</accession>
<name>A0A4R6CPX0_9LACO</name>
<sequence>MIALKSAMKLMQKESDENSKKFEEEFNQIENECLKFLDPKLIDQYLDKLVKDHATEGIADYKFNNFFEQNNLKDSWDKKRAELIKKYPTFTKLNDPTSTLSQLFYWNCEEILRHYGYTDENIDVYNHTFSWADYYDSRWSTTPFGKFIKRRHKNEQLKYQMATLRQKYDEEEKEREETRKMNKFAQILAEKLNAKK</sequence>
<evidence type="ECO:0000256" key="1">
    <source>
        <dbReference type="SAM" id="Coils"/>
    </source>
</evidence>
<evidence type="ECO:0000313" key="2">
    <source>
        <dbReference type="EMBL" id="TDN28194.1"/>
    </source>
</evidence>
<dbReference type="EMBL" id="NKLP01000311">
    <property type="protein sequence ID" value="TDN28194.1"/>
    <property type="molecule type" value="Genomic_DNA"/>
</dbReference>
<organism evidence="2 3">
    <name type="scientific">Lactobacillus crispatus</name>
    <dbReference type="NCBI Taxonomy" id="47770"/>
    <lineage>
        <taxon>Bacteria</taxon>
        <taxon>Bacillati</taxon>
        <taxon>Bacillota</taxon>
        <taxon>Bacilli</taxon>
        <taxon>Lactobacillales</taxon>
        <taxon>Lactobacillaceae</taxon>
        <taxon>Lactobacillus</taxon>
    </lineage>
</organism>
<proteinExistence type="predicted"/>
<keyword evidence="1" id="KW-0175">Coiled coil</keyword>
<dbReference type="RefSeq" id="WP_005730016.1">
    <property type="nucleotide sequence ID" value="NZ_JACCPV010000143.1"/>
</dbReference>
<dbReference type="AlphaFoldDB" id="A0A4R6CPX0"/>
<comment type="caution">
    <text evidence="2">The sequence shown here is derived from an EMBL/GenBank/DDBJ whole genome shotgun (WGS) entry which is preliminary data.</text>
</comment>
<gene>
    <name evidence="2" type="ORF">CEE75_13365</name>
</gene>
<reference evidence="2 3" key="1">
    <citation type="submission" date="2017-06" db="EMBL/GenBank/DDBJ databases">
        <authorList>
            <person name="Swanenburg J."/>
            <person name="Kort R."/>
        </authorList>
    </citation>
    <scope>NUCLEOTIDE SEQUENCE [LARGE SCALE GENOMIC DNA]</scope>
    <source>
        <strain evidence="2 3">RL05</strain>
    </source>
</reference>